<dbReference type="EMBL" id="PEYO01000019">
    <property type="protein sequence ID" value="PIU03279.1"/>
    <property type="molecule type" value="Genomic_DNA"/>
</dbReference>
<evidence type="ECO:0000256" key="4">
    <source>
        <dbReference type="ARBA" id="ARBA00022833"/>
    </source>
</evidence>
<dbReference type="SUPFAM" id="SSF52540">
    <property type="entry name" value="P-loop containing nucleoside triphosphate hydrolases"/>
    <property type="match status" value="1"/>
</dbReference>
<feature type="compositionally biased region" description="Basic and acidic residues" evidence="9">
    <location>
        <begin position="352"/>
        <end position="372"/>
    </location>
</feature>
<dbReference type="PANTHER" id="PTHR11669">
    <property type="entry name" value="REPLICATION FACTOR C / DNA POLYMERASE III GAMMA-TAU SUBUNIT"/>
    <property type="match status" value="1"/>
</dbReference>
<gene>
    <name evidence="8 11" type="primary">dnaX</name>
    <name evidence="11" type="ORF">COT44_04090</name>
</gene>
<comment type="function">
    <text evidence="8">DNA polymerase III is a complex, multichain enzyme responsible for most of the replicative synthesis in bacteria. This DNA polymerase also exhibits 3' to 5' exonuclease activity.</text>
</comment>
<dbReference type="GO" id="GO:0046872">
    <property type="term" value="F:metal ion binding"/>
    <property type="evidence" value="ECO:0007669"/>
    <property type="project" value="UniProtKB-KW"/>
</dbReference>
<proteinExistence type="inferred from homology"/>
<evidence type="ECO:0000313" key="11">
    <source>
        <dbReference type="EMBL" id="PIU03279.1"/>
    </source>
</evidence>
<keyword evidence="8" id="KW-0808">Transferase</keyword>
<dbReference type="AlphaFoldDB" id="A0A2M6XCA0"/>
<dbReference type="Gene3D" id="3.40.50.300">
    <property type="entry name" value="P-loop containing nucleotide triphosphate hydrolases"/>
    <property type="match status" value="1"/>
</dbReference>
<evidence type="ECO:0000256" key="9">
    <source>
        <dbReference type="SAM" id="MobiDB-lite"/>
    </source>
</evidence>
<dbReference type="Proteomes" id="UP000228996">
    <property type="component" value="Unassembled WGS sequence"/>
</dbReference>
<evidence type="ECO:0000256" key="6">
    <source>
        <dbReference type="ARBA" id="ARBA00022932"/>
    </source>
</evidence>
<reference evidence="12" key="1">
    <citation type="submission" date="2017-09" db="EMBL/GenBank/DDBJ databases">
        <title>Depth-based differentiation of microbial function through sediment-hosted aquifers and enrichment of novel symbionts in the deep terrestrial subsurface.</title>
        <authorList>
            <person name="Probst A.J."/>
            <person name="Ladd B."/>
            <person name="Jarett J.K."/>
            <person name="Geller-Mcgrath D.E."/>
            <person name="Sieber C.M.K."/>
            <person name="Emerson J.B."/>
            <person name="Anantharaman K."/>
            <person name="Thomas B.C."/>
            <person name="Malmstrom R."/>
            <person name="Stieglmeier M."/>
            <person name="Klingl A."/>
            <person name="Woyke T."/>
            <person name="Ryan C.M."/>
            <person name="Banfield J.F."/>
        </authorList>
    </citation>
    <scope>NUCLEOTIDE SEQUENCE [LARGE SCALE GENOMIC DNA]</scope>
</reference>
<dbReference type="GO" id="GO:0006261">
    <property type="term" value="P:DNA-templated DNA replication"/>
    <property type="evidence" value="ECO:0007669"/>
    <property type="project" value="TreeGrafter"/>
</dbReference>
<comment type="catalytic activity">
    <reaction evidence="7 8">
        <text>DNA(n) + a 2'-deoxyribonucleoside 5'-triphosphate = DNA(n+1) + diphosphate</text>
        <dbReference type="Rhea" id="RHEA:22508"/>
        <dbReference type="Rhea" id="RHEA-COMP:17339"/>
        <dbReference type="Rhea" id="RHEA-COMP:17340"/>
        <dbReference type="ChEBI" id="CHEBI:33019"/>
        <dbReference type="ChEBI" id="CHEBI:61560"/>
        <dbReference type="ChEBI" id="CHEBI:173112"/>
        <dbReference type="EC" id="2.7.7.7"/>
    </reaction>
</comment>
<evidence type="ECO:0000313" key="12">
    <source>
        <dbReference type="Proteomes" id="UP000228996"/>
    </source>
</evidence>
<evidence type="ECO:0000256" key="8">
    <source>
        <dbReference type="RuleBase" id="RU364063"/>
    </source>
</evidence>
<dbReference type="InterPro" id="IPR001270">
    <property type="entry name" value="ClpA/B"/>
</dbReference>
<dbReference type="Gene3D" id="1.10.8.60">
    <property type="match status" value="1"/>
</dbReference>
<dbReference type="EC" id="2.7.7.7" evidence="8"/>
<dbReference type="InterPro" id="IPR003593">
    <property type="entry name" value="AAA+_ATPase"/>
</dbReference>
<name>A0A2M6XCA0_9BACT</name>
<dbReference type="PRINTS" id="PR00300">
    <property type="entry name" value="CLPPROTEASEA"/>
</dbReference>
<dbReference type="CDD" id="cd00009">
    <property type="entry name" value="AAA"/>
    <property type="match status" value="1"/>
</dbReference>
<dbReference type="InterPro" id="IPR027417">
    <property type="entry name" value="P-loop_NTPase"/>
</dbReference>
<dbReference type="Pfam" id="PF13177">
    <property type="entry name" value="DNA_pol3_delta2"/>
    <property type="match status" value="1"/>
</dbReference>
<dbReference type="GO" id="GO:0005524">
    <property type="term" value="F:ATP binding"/>
    <property type="evidence" value="ECO:0007669"/>
    <property type="project" value="UniProtKB-KW"/>
</dbReference>
<dbReference type="Gene3D" id="3.30.300.180">
    <property type="match status" value="1"/>
</dbReference>
<keyword evidence="8" id="KW-0235">DNA replication</keyword>
<dbReference type="GO" id="GO:0003887">
    <property type="term" value="F:DNA-directed DNA polymerase activity"/>
    <property type="evidence" value="ECO:0007669"/>
    <property type="project" value="UniProtKB-KW"/>
</dbReference>
<comment type="subunit">
    <text evidence="8">DNA polymerase III contains a core (composed of alpha, epsilon and theta chains) that associates with a tau subunit. This core dimerizes to form the POLIII' complex. PolIII' associates with the gamma complex (composed of gamma, delta, delta', psi and chi chains) and with the beta chain to form the complete DNA polymerase III complex.</text>
</comment>
<dbReference type="InterPro" id="IPR038454">
    <property type="entry name" value="DnaA_N_sf"/>
</dbReference>
<sequence>MSDFTAKYRPQTISELDLTFAREQISKIFSSGKVPHALLFSGPRGIGKTSAARIVAKTVNCLEPTKEGEPCNKCDQCVSITNGSNLDILEIDAASNRGIDDIRDLKEKIKLAPTRAKYKVYIIDEVHMLTTEAFNALLKTLEEPPEHAIFILCTTAPEKLPETITSRCLQINFKRASEKEIIEKLEKISKEEKIEIEKEALAKIAKAVNGSFRDATKILEQLSFAKGKITVDFVAEILGQITGLGPEKLLVLLVDKDTVDGIKEIDRIVESGGNLRVYTEQLLELLRLGMLAKLGVTDITEIQQITLSIEDYKRLIEIFAKAGLELKDAVIPQLPLEMAVVEWCVEGQEKRDVGSKKREEEDENQKKKEPESRISPLASHLSTVSSSSSISLESIQNKWPEVLKGVKPKNHSVEALLRATRPLEVKNNFLILEVFYKFHKDKLESEKCRQILEDTINEVYGEPIQIRCVLGERKPANTESLKETETLKDAETQNDDIIKSAEEIFSVSVE</sequence>
<keyword evidence="6 8" id="KW-0239">DNA-directed DNA polymerase</keyword>
<comment type="similarity">
    <text evidence="1 8">Belongs to the DnaX/STICHEL family.</text>
</comment>
<dbReference type="InterPro" id="IPR048448">
    <property type="entry name" value="DnaX-like_C"/>
</dbReference>
<dbReference type="SMART" id="SM00382">
    <property type="entry name" value="AAA"/>
    <property type="match status" value="1"/>
</dbReference>
<dbReference type="Pfam" id="PF22608">
    <property type="entry name" value="DNAX_ATPase_lid"/>
    <property type="match status" value="1"/>
</dbReference>
<evidence type="ECO:0000256" key="7">
    <source>
        <dbReference type="ARBA" id="ARBA00049244"/>
    </source>
</evidence>
<comment type="caution">
    <text evidence="11">The sequence shown here is derived from an EMBL/GenBank/DDBJ whole genome shotgun (WGS) entry which is preliminary data.</text>
</comment>
<keyword evidence="5 8" id="KW-0067">ATP-binding</keyword>
<dbReference type="Pfam" id="PF20964">
    <property type="entry name" value="DnaX_C"/>
    <property type="match status" value="1"/>
</dbReference>
<dbReference type="InterPro" id="IPR012763">
    <property type="entry name" value="DNA_pol_III_sug/sutau_N"/>
</dbReference>
<keyword evidence="2" id="KW-0479">Metal-binding</keyword>
<feature type="domain" description="AAA+ ATPase" evidence="10">
    <location>
        <begin position="34"/>
        <end position="186"/>
    </location>
</feature>
<evidence type="ECO:0000256" key="1">
    <source>
        <dbReference type="ARBA" id="ARBA00006360"/>
    </source>
</evidence>
<dbReference type="FunFam" id="1.10.8.60:FF:000013">
    <property type="entry name" value="DNA polymerase III subunit gamma/tau"/>
    <property type="match status" value="1"/>
</dbReference>
<protein>
    <recommendedName>
        <fullName evidence="8">DNA polymerase III subunit gamma/tau</fullName>
        <ecNumber evidence="8">2.7.7.7</ecNumber>
    </recommendedName>
</protein>
<accession>A0A2M6XCA0</accession>
<keyword evidence="8" id="KW-0548">Nucleotidyltransferase</keyword>
<dbReference type="NCBIfam" id="TIGR02397">
    <property type="entry name" value="dnaX_nterm"/>
    <property type="match status" value="1"/>
</dbReference>
<dbReference type="GO" id="GO:0009360">
    <property type="term" value="C:DNA polymerase III complex"/>
    <property type="evidence" value="ECO:0007669"/>
    <property type="project" value="InterPro"/>
</dbReference>
<evidence type="ECO:0000256" key="2">
    <source>
        <dbReference type="ARBA" id="ARBA00022723"/>
    </source>
</evidence>
<dbReference type="InterPro" id="IPR045085">
    <property type="entry name" value="HLD_clamp_pol_III_gamma_tau"/>
</dbReference>
<evidence type="ECO:0000259" key="10">
    <source>
        <dbReference type="SMART" id="SM00382"/>
    </source>
</evidence>
<organism evidence="11 12">
    <name type="scientific">Candidatus Shapirobacteria bacterium CG08_land_8_20_14_0_20_39_18</name>
    <dbReference type="NCBI Taxonomy" id="1974883"/>
    <lineage>
        <taxon>Bacteria</taxon>
        <taxon>Candidatus Shapironibacteriota</taxon>
    </lineage>
</organism>
<feature type="region of interest" description="Disordered" evidence="9">
    <location>
        <begin position="352"/>
        <end position="382"/>
    </location>
</feature>
<dbReference type="PANTHER" id="PTHR11669:SF0">
    <property type="entry name" value="PROTEIN STICHEL-LIKE 2"/>
    <property type="match status" value="1"/>
</dbReference>
<keyword evidence="4" id="KW-0862">Zinc</keyword>
<keyword evidence="3 8" id="KW-0547">Nucleotide-binding</keyword>
<evidence type="ECO:0000256" key="3">
    <source>
        <dbReference type="ARBA" id="ARBA00022741"/>
    </source>
</evidence>
<evidence type="ECO:0000256" key="5">
    <source>
        <dbReference type="ARBA" id="ARBA00022840"/>
    </source>
</evidence>
<dbReference type="InterPro" id="IPR050238">
    <property type="entry name" value="DNA_Rep/Repair_Clamp_Loader"/>
</dbReference>